<evidence type="ECO:0000313" key="2">
    <source>
        <dbReference type="EMBL" id="KOF71055.1"/>
    </source>
</evidence>
<proteinExistence type="predicted"/>
<feature type="compositionally biased region" description="Basic residues" evidence="1">
    <location>
        <begin position="52"/>
        <end position="64"/>
    </location>
</feature>
<feature type="compositionally biased region" description="Basic and acidic residues" evidence="1">
    <location>
        <begin position="65"/>
        <end position="83"/>
    </location>
</feature>
<name>A0A0L8G397_OCTBM</name>
<evidence type="ECO:0008006" key="3">
    <source>
        <dbReference type="Google" id="ProtNLM"/>
    </source>
</evidence>
<dbReference type="EMBL" id="KQ424404">
    <property type="protein sequence ID" value="KOF71055.1"/>
    <property type="molecule type" value="Genomic_DNA"/>
</dbReference>
<gene>
    <name evidence="2" type="ORF">OCBIM_22001760mg</name>
</gene>
<sequence length="83" mass="9522">MAKVLGAIQDQINFVIVRKNDVNTVMQTRSFYSADCNTDHLLVIAKLKMVTKKTPRAEKPKKHKINTEKHPRSSDENKISRIC</sequence>
<reference evidence="2" key="1">
    <citation type="submission" date="2015-07" db="EMBL/GenBank/DDBJ databases">
        <title>MeaNS - Measles Nucleotide Surveillance Program.</title>
        <authorList>
            <person name="Tran T."/>
            <person name="Druce J."/>
        </authorList>
    </citation>
    <scope>NUCLEOTIDE SEQUENCE</scope>
    <source>
        <strain evidence="2">UCB-OBI-ISO-001</strain>
        <tissue evidence="2">Gonad</tissue>
    </source>
</reference>
<feature type="region of interest" description="Disordered" evidence="1">
    <location>
        <begin position="52"/>
        <end position="83"/>
    </location>
</feature>
<organism evidence="2">
    <name type="scientific">Octopus bimaculoides</name>
    <name type="common">California two-spotted octopus</name>
    <dbReference type="NCBI Taxonomy" id="37653"/>
    <lineage>
        <taxon>Eukaryota</taxon>
        <taxon>Metazoa</taxon>
        <taxon>Spiralia</taxon>
        <taxon>Lophotrochozoa</taxon>
        <taxon>Mollusca</taxon>
        <taxon>Cephalopoda</taxon>
        <taxon>Coleoidea</taxon>
        <taxon>Octopodiformes</taxon>
        <taxon>Octopoda</taxon>
        <taxon>Incirrata</taxon>
        <taxon>Octopodidae</taxon>
        <taxon>Octopus</taxon>
    </lineage>
</organism>
<dbReference type="AlphaFoldDB" id="A0A0L8G397"/>
<protein>
    <recommendedName>
        <fullName evidence="3">Endonuclease/exonuclease/phosphatase domain-containing protein</fullName>
    </recommendedName>
</protein>
<accession>A0A0L8G397</accession>
<evidence type="ECO:0000256" key="1">
    <source>
        <dbReference type="SAM" id="MobiDB-lite"/>
    </source>
</evidence>